<organism evidence="2 3">
    <name type="scientific">Azospirillum lipoferum</name>
    <dbReference type="NCBI Taxonomy" id="193"/>
    <lineage>
        <taxon>Bacteria</taxon>
        <taxon>Pseudomonadati</taxon>
        <taxon>Pseudomonadota</taxon>
        <taxon>Alphaproteobacteria</taxon>
        <taxon>Rhodospirillales</taxon>
        <taxon>Azospirillaceae</taxon>
        <taxon>Azospirillum</taxon>
    </lineage>
</organism>
<dbReference type="PANTHER" id="PTHR36558">
    <property type="entry name" value="GLR1098 PROTEIN"/>
    <property type="match status" value="1"/>
</dbReference>
<dbReference type="InterPro" id="IPR012296">
    <property type="entry name" value="Nuclease_put_TT1808"/>
</dbReference>
<evidence type="ECO:0000313" key="2">
    <source>
        <dbReference type="EMBL" id="KAA0597235.1"/>
    </source>
</evidence>
<evidence type="ECO:0000313" key="3">
    <source>
        <dbReference type="Proteomes" id="UP000324927"/>
    </source>
</evidence>
<gene>
    <name evidence="2" type="ORF">FZ942_09090</name>
</gene>
<dbReference type="OrthoDB" id="7262039at2"/>
<dbReference type="AlphaFoldDB" id="A0A5A9GTS4"/>
<dbReference type="InterPro" id="IPR008538">
    <property type="entry name" value="Uma2"/>
</dbReference>
<reference evidence="2 3" key="1">
    <citation type="submission" date="2019-08" db="EMBL/GenBank/DDBJ databases">
        <authorList>
            <person name="Grouzdev D."/>
            <person name="Tikhonova E."/>
            <person name="Kravchenko I."/>
        </authorList>
    </citation>
    <scope>NUCLEOTIDE SEQUENCE [LARGE SCALE GENOMIC DNA]</scope>
    <source>
        <strain evidence="2 3">59b</strain>
    </source>
</reference>
<dbReference type="InterPro" id="IPR011335">
    <property type="entry name" value="Restrct_endonuc-II-like"/>
</dbReference>
<dbReference type="Proteomes" id="UP000324927">
    <property type="component" value="Unassembled WGS sequence"/>
</dbReference>
<keyword evidence="2" id="KW-0378">Hydrolase</keyword>
<keyword evidence="2" id="KW-0255">Endonuclease</keyword>
<name>A0A5A9GTS4_AZOLI</name>
<keyword evidence="3" id="KW-1185">Reference proteome</keyword>
<dbReference type="SUPFAM" id="SSF52980">
    <property type="entry name" value="Restriction endonuclease-like"/>
    <property type="match status" value="1"/>
</dbReference>
<dbReference type="CDD" id="cd06260">
    <property type="entry name" value="DUF820-like"/>
    <property type="match status" value="1"/>
</dbReference>
<dbReference type="GO" id="GO:0004519">
    <property type="term" value="F:endonuclease activity"/>
    <property type="evidence" value="ECO:0007669"/>
    <property type="project" value="UniProtKB-KW"/>
</dbReference>
<proteinExistence type="predicted"/>
<dbReference type="Pfam" id="PF05685">
    <property type="entry name" value="Uma2"/>
    <property type="match status" value="1"/>
</dbReference>
<comment type="caution">
    <text evidence="2">The sequence shown here is derived from an EMBL/GenBank/DDBJ whole genome shotgun (WGS) entry which is preliminary data.</text>
</comment>
<keyword evidence="2" id="KW-0540">Nuclease</keyword>
<dbReference type="PANTHER" id="PTHR36558:SF1">
    <property type="entry name" value="RESTRICTION ENDONUCLEASE DOMAIN-CONTAINING PROTEIN-RELATED"/>
    <property type="match status" value="1"/>
</dbReference>
<feature type="domain" description="Putative restriction endonuclease" evidence="1">
    <location>
        <begin position="15"/>
        <end position="164"/>
    </location>
</feature>
<dbReference type="EMBL" id="VTTN01000002">
    <property type="protein sequence ID" value="KAA0597235.1"/>
    <property type="molecule type" value="Genomic_DNA"/>
</dbReference>
<evidence type="ECO:0000259" key="1">
    <source>
        <dbReference type="Pfam" id="PF05685"/>
    </source>
</evidence>
<sequence length="198" mass="21611">MVAVRRPTFSGMTVSELLDWNGDGTDTRYELVNGEPRAMARANITHGILQSTVARLIGNHLADRAPGCHVVTAPGVQPRVCSSHNLRIPDLGVTCTPDERGLRTLPDPVLLIEILSPSNEAETWENVWTYTTLPSVREILVLWTAGVGAELLRRQADGSWPESPLVIMVDGVLGLDSIGYEAPLRTLYAGTHLVRQPD</sequence>
<dbReference type="Gene3D" id="3.90.1570.10">
    <property type="entry name" value="tt1808, chain A"/>
    <property type="match status" value="1"/>
</dbReference>
<protein>
    <submittedName>
        <fullName evidence="2">Uma2 family endonuclease</fullName>
    </submittedName>
</protein>
<accession>A0A5A9GTS4</accession>